<protein>
    <recommendedName>
        <fullName evidence="5">Ethylene-responsive nuclear protein</fullName>
    </recommendedName>
</protein>
<evidence type="ECO:0000313" key="3">
    <source>
        <dbReference type="EMBL" id="POO01032.1"/>
    </source>
</evidence>
<feature type="transmembrane region" description="Helical" evidence="2">
    <location>
        <begin position="131"/>
        <end position="150"/>
    </location>
</feature>
<feature type="region of interest" description="Disordered" evidence="1">
    <location>
        <begin position="51"/>
        <end position="123"/>
    </location>
</feature>
<sequence>MPLPWRKAKVTRISRIVADLQSPKRGSSLVVETGFPTSLIDLFVKNRDRLKKSSRKKKKKNKDINDSSQADVRAPDPITASTYSGSDNSSVRVGPFCEEASISTEQDGVESIGTSASETTTRDENRVEEEFVGGGVLMAILKVFLVVVLALSTKKLAVGITLSAFLLLFVEYVGKRSVRFLRPCSKMEVRLRSLMNWVYGFIWFNKDLLVEEEEKTDNYVVMDELVDGSESKSYSNEEIEIFELNINENKEEFSSTGPELEFLSHDKKGSFLNTSEKKEKEAMDGCGEVLVLDKSKGSKRAKIKAKIIKNFVPKKLRGSNKGKKKSKENYNEVEASSDVSSNFGPEEQEDQRSESRKDSVNDEISSLDEGLQSGTELAIVSEEVEEEKGREERKGNWVNLTLVLIALAGLFGGRIIALLLTISWCFMLKLIGTTQGRLIEMRMAKSSFAISS</sequence>
<keyword evidence="2" id="KW-1133">Transmembrane helix</keyword>
<evidence type="ECO:0008006" key="5">
    <source>
        <dbReference type="Google" id="ProtNLM"/>
    </source>
</evidence>
<proteinExistence type="predicted"/>
<dbReference type="OrthoDB" id="690172at2759"/>
<keyword evidence="4" id="KW-1185">Reference proteome</keyword>
<dbReference type="PANTHER" id="PTHR36381:SF1">
    <property type="entry name" value="ETHYLENE-REGULATED TRANSCRIPT 2 (ERT2)"/>
    <property type="match status" value="1"/>
</dbReference>
<organism evidence="3 4">
    <name type="scientific">Trema orientale</name>
    <name type="common">Charcoal tree</name>
    <name type="synonym">Celtis orientalis</name>
    <dbReference type="NCBI Taxonomy" id="63057"/>
    <lineage>
        <taxon>Eukaryota</taxon>
        <taxon>Viridiplantae</taxon>
        <taxon>Streptophyta</taxon>
        <taxon>Embryophyta</taxon>
        <taxon>Tracheophyta</taxon>
        <taxon>Spermatophyta</taxon>
        <taxon>Magnoliopsida</taxon>
        <taxon>eudicotyledons</taxon>
        <taxon>Gunneridae</taxon>
        <taxon>Pentapetalae</taxon>
        <taxon>rosids</taxon>
        <taxon>fabids</taxon>
        <taxon>Rosales</taxon>
        <taxon>Cannabaceae</taxon>
        <taxon>Trema</taxon>
    </lineage>
</organism>
<evidence type="ECO:0000313" key="4">
    <source>
        <dbReference type="Proteomes" id="UP000237000"/>
    </source>
</evidence>
<keyword evidence="2" id="KW-0812">Transmembrane</keyword>
<feature type="transmembrane region" description="Helical" evidence="2">
    <location>
        <begin position="397"/>
        <end position="420"/>
    </location>
</feature>
<feature type="compositionally biased region" description="Polar residues" evidence="1">
    <location>
        <begin position="101"/>
        <end position="119"/>
    </location>
</feature>
<dbReference type="EMBL" id="JXTC01000010">
    <property type="protein sequence ID" value="POO01032.1"/>
    <property type="molecule type" value="Genomic_DNA"/>
</dbReference>
<dbReference type="FunCoup" id="A0A2P5FTB4">
    <property type="interactions" value="461"/>
</dbReference>
<feature type="compositionally biased region" description="Polar residues" evidence="1">
    <location>
        <begin position="79"/>
        <end position="91"/>
    </location>
</feature>
<accession>A0A2P5FTB4</accession>
<evidence type="ECO:0000256" key="2">
    <source>
        <dbReference type="SAM" id="Phobius"/>
    </source>
</evidence>
<dbReference type="AlphaFoldDB" id="A0A2P5FTB4"/>
<feature type="transmembrane region" description="Helical" evidence="2">
    <location>
        <begin position="156"/>
        <end position="173"/>
    </location>
</feature>
<feature type="region of interest" description="Disordered" evidence="1">
    <location>
        <begin position="318"/>
        <end position="370"/>
    </location>
</feature>
<reference evidence="4" key="1">
    <citation type="submission" date="2016-06" db="EMBL/GenBank/DDBJ databases">
        <title>Parallel loss of symbiosis genes in relatives of nitrogen-fixing non-legume Parasponia.</title>
        <authorList>
            <person name="Van Velzen R."/>
            <person name="Holmer R."/>
            <person name="Bu F."/>
            <person name="Rutten L."/>
            <person name="Van Zeijl A."/>
            <person name="Liu W."/>
            <person name="Santuari L."/>
            <person name="Cao Q."/>
            <person name="Sharma T."/>
            <person name="Shen D."/>
            <person name="Roswanjaya Y."/>
            <person name="Wardhani T."/>
            <person name="Kalhor M.S."/>
            <person name="Jansen J."/>
            <person name="Van den Hoogen J."/>
            <person name="Gungor B."/>
            <person name="Hartog M."/>
            <person name="Hontelez J."/>
            <person name="Verver J."/>
            <person name="Yang W.-C."/>
            <person name="Schijlen E."/>
            <person name="Repin R."/>
            <person name="Schilthuizen M."/>
            <person name="Schranz E."/>
            <person name="Heidstra R."/>
            <person name="Miyata K."/>
            <person name="Fedorova E."/>
            <person name="Kohlen W."/>
            <person name="Bisseling T."/>
            <person name="Smit S."/>
            <person name="Geurts R."/>
        </authorList>
    </citation>
    <scope>NUCLEOTIDE SEQUENCE [LARGE SCALE GENOMIC DNA]</scope>
    <source>
        <strain evidence="4">cv. RG33-2</strain>
    </source>
</reference>
<dbReference type="InParanoid" id="A0A2P5FTB4"/>
<dbReference type="PANTHER" id="PTHR36381">
    <property type="entry name" value="ETHYLENE-REGULATED TRANSCRIPT 2 (ERT2)"/>
    <property type="match status" value="1"/>
</dbReference>
<dbReference type="Proteomes" id="UP000237000">
    <property type="component" value="Unassembled WGS sequence"/>
</dbReference>
<name>A0A2P5FTB4_TREOI</name>
<keyword evidence="2" id="KW-0472">Membrane</keyword>
<feature type="compositionally biased region" description="Basic and acidic residues" evidence="1">
    <location>
        <begin position="350"/>
        <end position="360"/>
    </location>
</feature>
<comment type="caution">
    <text evidence="3">The sequence shown here is derived from an EMBL/GenBank/DDBJ whole genome shotgun (WGS) entry which is preliminary data.</text>
</comment>
<gene>
    <name evidence="3" type="ORF">TorRG33x02_032150</name>
</gene>
<evidence type="ECO:0000256" key="1">
    <source>
        <dbReference type="SAM" id="MobiDB-lite"/>
    </source>
</evidence>
<feature type="compositionally biased region" description="Basic residues" evidence="1">
    <location>
        <begin position="51"/>
        <end position="61"/>
    </location>
</feature>